<keyword evidence="2" id="KW-1185">Reference proteome</keyword>
<organism evidence="1 2">
    <name type="scientific">Coprinellus micaceus</name>
    <name type="common">Glistening ink-cap mushroom</name>
    <name type="synonym">Coprinus micaceus</name>
    <dbReference type="NCBI Taxonomy" id="71717"/>
    <lineage>
        <taxon>Eukaryota</taxon>
        <taxon>Fungi</taxon>
        <taxon>Dikarya</taxon>
        <taxon>Basidiomycota</taxon>
        <taxon>Agaricomycotina</taxon>
        <taxon>Agaricomycetes</taxon>
        <taxon>Agaricomycetidae</taxon>
        <taxon>Agaricales</taxon>
        <taxon>Agaricineae</taxon>
        <taxon>Psathyrellaceae</taxon>
        <taxon>Coprinellus</taxon>
    </lineage>
</organism>
<protein>
    <submittedName>
        <fullName evidence="1">Uncharacterized protein</fullName>
    </submittedName>
</protein>
<dbReference type="EMBL" id="QPFP01000157">
    <property type="protein sequence ID" value="TEB20071.1"/>
    <property type="molecule type" value="Genomic_DNA"/>
</dbReference>
<dbReference type="AlphaFoldDB" id="A0A4Y7SE47"/>
<evidence type="ECO:0000313" key="1">
    <source>
        <dbReference type="EMBL" id="TEB20071.1"/>
    </source>
</evidence>
<comment type="caution">
    <text evidence="1">The sequence shown here is derived from an EMBL/GenBank/DDBJ whole genome shotgun (WGS) entry which is preliminary data.</text>
</comment>
<accession>A0A4Y7SE47</accession>
<dbReference type="Proteomes" id="UP000298030">
    <property type="component" value="Unassembled WGS sequence"/>
</dbReference>
<gene>
    <name evidence="1" type="ORF">FA13DRAFT_1743522</name>
</gene>
<sequence>MTSRPTNRPSLSSAIRRPPTLVPRILAAGRLYSRFRSGIPFLSSPSPSVPTLSCIIPFACRRRTTSSTHPPTPLTFPSPSPRSSIHLRCLDRPPVRSFNPTRGLLWGDALMWWWW</sequence>
<proteinExistence type="predicted"/>
<evidence type="ECO:0000313" key="2">
    <source>
        <dbReference type="Proteomes" id="UP000298030"/>
    </source>
</evidence>
<name>A0A4Y7SE47_COPMI</name>
<reference evidence="1 2" key="1">
    <citation type="journal article" date="2019" name="Nat. Ecol. Evol.">
        <title>Megaphylogeny resolves global patterns of mushroom evolution.</title>
        <authorList>
            <person name="Varga T."/>
            <person name="Krizsan K."/>
            <person name="Foldi C."/>
            <person name="Dima B."/>
            <person name="Sanchez-Garcia M."/>
            <person name="Sanchez-Ramirez S."/>
            <person name="Szollosi G.J."/>
            <person name="Szarkandi J.G."/>
            <person name="Papp V."/>
            <person name="Albert L."/>
            <person name="Andreopoulos W."/>
            <person name="Angelini C."/>
            <person name="Antonin V."/>
            <person name="Barry K.W."/>
            <person name="Bougher N.L."/>
            <person name="Buchanan P."/>
            <person name="Buyck B."/>
            <person name="Bense V."/>
            <person name="Catcheside P."/>
            <person name="Chovatia M."/>
            <person name="Cooper J."/>
            <person name="Damon W."/>
            <person name="Desjardin D."/>
            <person name="Finy P."/>
            <person name="Geml J."/>
            <person name="Haridas S."/>
            <person name="Hughes K."/>
            <person name="Justo A."/>
            <person name="Karasinski D."/>
            <person name="Kautmanova I."/>
            <person name="Kiss B."/>
            <person name="Kocsube S."/>
            <person name="Kotiranta H."/>
            <person name="LaButti K.M."/>
            <person name="Lechner B.E."/>
            <person name="Liimatainen K."/>
            <person name="Lipzen A."/>
            <person name="Lukacs Z."/>
            <person name="Mihaltcheva S."/>
            <person name="Morgado L.N."/>
            <person name="Niskanen T."/>
            <person name="Noordeloos M.E."/>
            <person name="Ohm R.A."/>
            <person name="Ortiz-Santana B."/>
            <person name="Ovrebo C."/>
            <person name="Racz N."/>
            <person name="Riley R."/>
            <person name="Savchenko A."/>
            <person name="Shiryaev A."/>
            <person name="Soop K."/>
            <person name="Spirin V."/>
            <person name="Szebenyi C."/>
            <person name="Tomsovsky M."/>
            <person name="Tulloss R.E."/>
            <person name="Uehling J."/>
            <person name="Grigoriev I.V."/>
            <person name="Vagvolgyi C."/>
            <person name="Papp T."/>
            <person name="Martin F.M."/>
            <person name="Miettinen O."/>
            <person name="Hibbett D.S."/>
            <person name="Nagy L.G."/>
        </authorList>
    </citation>
    <scope>NUCLEOTIDE SEQUENCE [LARGE SCALE GENOMIC DNA]</scope>
    <source>
        <strain evidence="1 2">FP101781</strain>
    </source>
</reference>